<dbReference type="Ensembl" id="ENSCGRT00001018328.1">
    <property type="protein sequence ID" value="ENSCGRP00001014091.1"/>
    <property type="gene ID" value="ENSCGRG00001015064.1"/>
</dbReference>
<organism evidence="11 12">
    <name type="scientific">Cricetulus griseus</name>
    <name type="common">Chinese hamster</name>
    <name type="synonym">Cricetulus barabensis griseus</name>
    <dbReference type="NCBI Taxonomy" id="10029"/>
    <lineage>
        <taxon>Eukaryota</taxon>
        <taxon>Metazoa</taxon>
        <taxon>Chordata</taxon>
        <taxon>Craniata</taxon>
        <taxon>Vertebrata</taxon>
        <taxon>Euteleostomi</taxon>
        <taxon>Mammalia</taxon>
        <taxon>Eutheria</taxon>
        <taxon>Euarchontoglires</taxon>
        <taxon>Glires</taxon>
        <taxon>Rodentia</taxon>
        <taxon>Myomorpha</taxon>
        <taxon>Muroidea</taxon>
        <taxon>Cricetidae</taxon>
        <taxon>Cricetinae</taxon>
        <taxon>Cricetulus</taxon>
    </lineage>
</organism>
<dbReference type="PANTHER" id="PTHR10283">
    <property type="entry name" value="SOLUTE CARRIER FAMILY 13 MEMBER"/>
    <property type="match status" value="1"/>
</dbReference>
<accession>A0A8C2MD86</accession>
<dbReference type="GO" id="GO:0015139">
    <property type="term" value="F:alpha-ketoglutarate transmembrane transporter activity"/>
    <property type="evidence" value="ECO:0007669"/>
    <property type="project" value="Ensembl"/>
</dbReference>
<evidence type="ECO:0000256" key="4">
    <source>
        <dbReference type="ARBA" id="ARBA00022847"/>
    </source>
</evidence>
<feature type="transmembrane region" description="Helical" evidence="10">
    <location>
        <begin position="460"/>
        <end position="493"/>
    </location>
</feature>
<evidence type="ECO:0000256" key="2">
    <source>
        <dbReference type="ARBA" id="ARBA00006772"/>
    </source>
</evidence>
<dbReference type="Pfam" id="PF00939">
    <property type="entry name" value="Na_sulph_symp"/>
    <property type="match status" value="1"/>
</dbReference>
<feature type="transmembrane region" description="Helical" evidence="10">
    <location>
        <begin position="505"/>
        <end position="523"/>
    </location>
</feature>
<keyword evidence="8 10" id="KW-0472">Membrane</keyword>
<dbReference type="GO" id="GO:0015362">
    <property type="term" value="F:high-affinity sodium:dicarboxylate symporter activity"/>
    <property type="evidence" value="ECO:0007669"/>
    <property type="project" value="Ensembl"/>
</dbReference>
<proteinExistence type="inferred from homology"/>
<keyword evidence="9" id="KW-0739">Sodium transport</keyword>
<dbReference type="InterPro" id="IPR001898">
    <property type="entry name" value="SLC13A/DASS"/>
</dbReference>
<dbReference type="AlphaFoldDB" id="A0A8C2MD86"/>
<keyword evidence="5 10" id="KW-1133">Transmembrane helix</keyword>
<feature type="transmembrane region" description="Helical" evidence="10">
    <location>
        <begin position="543"/>
        <end position="561"/>
    </location>
</feature>
<comment type="subcellular location">
    <subcellularLocation>
        <location evidence="1">Membrane</location>
        <topology evidence="1">Multi-pass membrane protein</topology>
    </subcellularLocation>
</comment>
<feature type="transmembrane region" description="Helical" evidence="10">
    <location>
        <begin position="368"/>
        <end position="390"/>
    </location>
</feature>
<keyword evidence="4" id="KW-0769">Symport</keyword>
<dbReference type="Proteomes" id="UP000694386">
    <property type="component" value="Unplaced"/>
</dbReference>
<evidence type="ECO:0000313" key="12">
    <source>
        <dbReference type="Proteomes" id="UP000694386"/>
    </source>
</evidence>
<protein>
    <submittedName>
        <fullName evidence="11">Solute carrier family 13 (sodium-dependent dicarboxylate transporter), member 3</fullName>
    </submittedName>
</protein>
<dbReference type="PANTHER" id="PTHR10283:SF62">
    <property type="entry name" value="NA(+)_DICARBOXYLATE COTRANSPORTER 3"/>
    <property type="match status" value="1"/>
</dbReference>
<feature type="transmembrane region" description="Helical" evidence="10">
    <location>
        <begin position="85"/>
        <end position="103"/>
    </location>
</feature>
<keyword evidence="3 10" id="KW-0812">Transmembrane</keyword>
<feature type="transmembrane region" description="Helical" evidence="10">
    <location>
        <begin position="232"/>
        <end position="256"/>
    </location>
</feature>
<feature type="transmembrane region" description="Helical" evidence="10">
    <location>
        <begin position="43"/>
        <end position="73"/>
    </location>
</feature>
<evidence type="ECO:0000256" key="5">
    <source>
        <dbReference type="ARBA" id="ARBA00022989"/>
    </source>
</evidence>
<evidence type="ECO:0000256" key="1">
    <source>
        <dbReference type="ARBA" id="ARBA00004141"/>
    </source>
</evidence>
<evidence type="ECO:0000256" key="7">
    <source>
        <dbReference type="ARBA" id="ARBA00023065"/>
    </source>
</evidence>
<reference evidence="11" key="1">
    <citation type="submission" date="2025-08" db="UniProtKB">
        <authorList>
            <consortium name="Ensembl"/>
        </authorList>
    </citation>
    <scope>IDENTIFICATION</scope>
</reference>
<feature type="transmembrane region" description="Helical" evidence="10">
    <location>
        <begin position="276"/>
        <end position="301"/>
    </location>
</feature>
<evidence type="ECO:0000256" key="3">
    <source>
        <dbReference type="ARBA" id="ARBA00022692"/>
    </source>
</evidence>
<evidence type="ECO:0000256" key="8">
    <source>
        <dbReference type="ARBA" id="ARBA00023136"/>
    </source>
</evidence>
<dbReference type="GO" id="GO:0016323">
    <property type="term" value="C:basolateral plasma membrane"/>
    <property type="evidence" value="ECO:0007669"/>
    <property type="project" value="Ensembl"/>
</dbReference>
<evidence type="ECO:0000256" key="9">
    <source>
        <dbReference type="ARBA" id="ARBA00023201"/>
    </source>
</evidence>
<keyword evidence="6" id="KW-0915">Sodium</keyword>
<dbReference type="GO" id="GO:0034634">
    <property type="term" value="F:glutathione transmembrane transporter activity"/>
    <property type="evidence" value="ECO:0007669"/>
    <property type="project" value="Ensembl"/>
</dbReference>
<feature type="transmembrane region" description="Helical" evidence="10">
    <location>
        <begin position="338"/>
        <end position="356"/>
    </location>
</feature>
<evidence type="ECO:0000256" key="10">
    <source>
        <dbReference type="SAM" id="Phobius"/>
    </source>
</evidence>
<dbReference type="OMA" id="AINTWAM"/>
<evidence type="ECO:0000256" key="6">
    <source>
        <dbReference type="ARBA" id="ARBA00023053"/>
    </source>
</evidence>
<dbReference type="CDD" id="cd01115">
    <property type="entry name" value="SLC13_permease"/>
    <property type="match status" value="1"/>
</dbReference>
<dbReference type="GeneTree" id="ENSGT01030000234550"/>
<sequence length="600" mass="66019">MAALAALAKKVWSARRLLVLLLVPLALLPILFALPPKEGRCLYVILLMAVYWCTEALPLSVTALLPIILFPFMGILPSSKVCPQYFLDTNFLFLSGLIMASAIEEWNLHRRIALKVLMLVGVQPARLILGMMVTTSFLSMWLSNTASTAMMLPIANAILKSLFGHREAGKDLHREGDESTAAVRGNGLRTVPTEMQFLASSEGGHPEEAEAPLELPGDSKEEEYRRNIWKGFLISIPYSASIGGTATLTGTAPNLILLGQLKSFFPQCDVVNFGSWFIFAFPLMLLFLLAGWLWISFLYGGMSWRGWRKKKSEIRADAEDKARAVIREEFQSLGPIKFAEQAVFILFCAFAILLFSRDPKFIPGWASLFAPGFVSDAVTGVAIVIILFFFPSQKPSLKWWFDFKAPNSETEPLLSWKKAQETVPWNIILLLGGGFAMAKGCEESGLSAWIGGQLHPLERVPPVLAVLLITVVIAFFTEFASNTATIIIFLPVLAELAIRLHVHPLYLMIPGTVGCSYAFMLPVSTPPNSIAFASGHLLVKDMVRTGLLMNLMGVLLLSLAMNTWAQTIFQLGTFPDWAVTHSANATTLPPALTNSTVQIL</sequence>
<name>A0A8C2MD86_CRIGR</name>
<evidence type="ECO:0000313" key="11">
    <source>
        <dbReference type="Ensembl" id="ENSCGRP00001014091.1"/>
    </source>
</evidence>
<feature type="transmembrane region" description="Helical" evidence="10">
    <location>
        <begin position="123"/>
        <end position="142"/>
    </location>
</feature>
<dbReference type="GO" id="GO:0015137">
    <property type="term" value="F:citrate transmembrane transporter activity"/>
    <property type="evidence" value="ECO:0007669"/>
    <property type="project" value="TreeGrafter"/>
</dbReference>
<dbReference type="GO" id="GO:0015141">
    <property type="term" value="F:succinate transmembrane transporter activity"/>
    <property type="evidence" value="ECO:0007669"/>
    <property type="project" value="Ensembl"/>
</dbReference>
<keyword evidence="4" id="KW-0813">Transport</keyword>
<keyword evidence="7" id="KW-0406">Ion transport</keyword>
<reference evidence="11" key="2">
    <citation type="submission" date="2025-09" db="UniProtKB">
        <authorList>
            <consortium name="Ensembl"/>
        </authorList>
    </citation>
    <scope>IDENTIFICATION</scope>
</reference>
<comment type="similarity">
    <text evidence="2">Belongs to the SLC13A/DASS transporter (TC 2.A.47) family. NADC subfamily.</text>
</comment>